<keyword evidence="3" id="KW-1185">Reference proteome</keyword>
<evidence type="ECO:0000313" key="3">
    <source>
        <dbReference type="Proteomes" id="UP000030960"/>
    </source>
</evidence>
<feature type="signal peptide" evidence="1">
    <location>
        <begin position="1"/>
        <end position="21"/>
    </location>
</feature>
<evidence type="ECO:0000313" key="2">
    <source>
        <dbReference type="EMBL" id="KHQ51148.1"/>
    </source>
</evidence>
<dbReference type="AlphaFoldDB" id="A0A0B3RWM2"/>
<dbReference type="RefSeq" id="WP_043144902.1">
    <property type="nucleotide sequence ID" value="NZ_JSUQ01000019.1"/>
</dbReference>
<dbReference type="Proteomes" id="UP000030960">
    <property type="component" value="Unassembled WGS sequence"/>
</dbReference>
<feature type="chain" id="PRO_5002081418" evidence="1">
    <location>
        <begin position="22"/>
        <end position="183"/>
    </location>
</feature>
<proteinExistence type="predicted"/>
<comment type="caution">
    <text evidence="2">The sequence shown here is derived from an EMBL/GenBank/DDBJ whole genome shotgun (WGS) entry which is preliminary data.</text>
</comment>
<keyword evidence="1" id="KW-0732">Signal</keyword>
<gene>
    <name evidence="2" type="ORF">OA50_04179</name>
</gene>
<protein>
    <submittedName>
        <fullName evidence="2">Uncharacterized protein</fullName>
    </submittedName>
</protein>
<evidence type="ECO:0000256" key="1">
    <source>
        <dbReference type="SAM" id="SignalP"/>
    </source>
</evidence>
<accession>A0A0B3RWM2</accession>
<name>A0A0B3RWM2_9RHOB</name>
<dbReference type="EMBL" id="JSUQ01000019">
    <property type="protein sequence ID" value="KHQ51148.1"/>
    <property type="molecule type" value="Genomic_DNA"/>
</dbReference>
<reference evidence="2 3" key="1">
    <citation type="submission" date="2014-10" db="EMBL/GenBank/DDBJ databases">
        <title>Genome sequence of Ponticoccus sp. strain UMTAT08 isolated from clonal culture of toxic dinoflagellate Alexandrium tamiyavanichii.</title>
        <authorList>
            <person name="Gan H.Y."/>
            <person name="Muhd D.-D."/>
            <person name="Mohd Noor M.E."/>
            <person name="Yeong Y.S."/>
            <person name="Usup G."/>
        </authorList>
    </citation>
    <scope>NUCLEOTIDE SEQUENCE [LARGE SCALE GENOMIC DNA]</scope>
    <source>
        <strain evidence="2 3">UMTAT08</strain>
    </source>
</reference>
<sequence>MSFRKFFPAALLLCIAQPTLAYEWSHSVPNVYGKGDCELTLVDADADVFFKIVYDAKSQSRRPTDDHEIRITLMAPKTAFHDSAVSEPGGALSHGDVRATWTETLDYAAAHRFVTWIYNEIYVRQAGDGRRFMSHVSDYVFPLPGFDGPFEEFAACARMHREGMPKAPVIAPAKPGEPGYDGY</sequence>
<organism evidence="2 3">
    <name type="scientific">Mameliella alba</name>
    <dbReference type="NCBI Taxonomy" id="561184"/>
    <lineage>
        <taxon>Bacteria</taxon>
        <taxon>Pseudomonadati</taxon>
        <taxon>Pseudomonadota</taxon>
        <taxon>Alphaproteobacteria</taxon>
        <taxon>Rhodobacterales</taxon>
        <taxon>Roseobacteraceae</taxon>
        <taxon>Mameliella</taxon>
    </lineage>
</organism>
<dbReference type="STRING" id="561184.SAMN05216376_12510"/>